<proteinExistence type="predicted"/>
<keyword evidence="1" id="KW-0489">Methyltransferase</keyword>
<dbReference type="PANTHER" id="PTHR43591:SF24">
    <property type="entry name" value="2-METHOXY-6-POLYPRENYL-1,4-BENZOQUINOL METHYLASE, MITOCHONDRIAL"/>
    <property type="match status" value="1"/>
</dbReference>
<dbReference type="OrthoDB" id="10017101at2759"/>
<organism evidence="1 2">
    <name type="scientific">Septoria linicola</name>
    <dbReference type="NCBI Taxonomy" id="215465"/>
    <lineage>
        <taxon>Eukaryota</taxon>
        <taxon>Fungi</taxon>
        <taxon>Dikarya</taxon>
        <taxon>Ascomycota</taxon>
        <taxon>Pezizomycotina</taxon>
        <taxon>Dothideomycetes</taxon>
        <taxon>Dothideomycetidae</taxon>
        <taxon>Mycosphaerellales</taxon>
        <taxon>Mycosphaerellaceae</taxon>
        <taxon>Septoria</taxon>
    </lineage>
</organism>
<dbReference type="Proteomes" id="UP001056384">
    <property type="component" value="Chromosome 4"/>
</dbReference>
<name>A0A9Q9AN31_9PEZI</name>
<dbReference type="AlphaFoldDB" id="A0A9Q9AN31"/>
<accession>A0A9Q9AN31</accession>
<evidence type="ECO:0000313" key="1">
    <source>
        <dbReference type="EMBL" id="USW51995.1"/>
    </source>
</evidence>
<dbReference type="Gene3D" id="3.40.50.150">
    <property type="entry name" value="Vaccinia Virus protein VP39"/>
    <property type="match status" value="1"/>
</dbReference>
<protein>
    <submittedName>
        <fullName evidence="1">S-adenosyl-L-methionine-dependent methyltransferase</fullName>
    </submittedName>
</protein>
<dbReference type="EMBL" id="CP099421">
    <property type="protein sequence ID" value="USW51995.1"/>
    <property type="molecule type" value="Genomic_DNA"/>
</dbReference>
<reference evidence="1" key="1">
    <citation type="submission" date="2022-06" db="EMBL/GenBank/DDBJ databases">
        <title>Complete genome sequences of two strains of the flax pathogen Septoria linicola.</title>
        <authorList>
            <person name="Lapalu N."/>
            <person name="Simon A."/>
            <person name="Demenou B."/>
            <person name="Paumier D."/>
            <person name="Guillot M.-P."/>
            <person name="Gout L."/>
            <person name="Valade R."/>
        </authorList>
    </citation>
    <scope>NUCLEOTIDE SEQUENCE</scope>
    <source>
        <strain evidence="1">SE15195</strain>
    </source>
</reference>
<dbReference type="CDD" id="cd02440">
    <property type="entry name" value="AdoMet_MTases"/>
    <property type="match status" value="1"/>
</dbReference>
<dbReference type="PANTHER" id="PTHR43591">
    <property type="entry name" value="METHYLTRANSFERASE"/>
    <property type="match status" value="1"/>
</dbReference>
<dbReference type="InterPro" id="IPR029063">
    <property type="entry name" value="SAM-dependent_MTases_sf"/>
</dbReference>
<dbReference type="SUPFAM" id="SSF53335">
    <property type="entry name" value="S-adenosyl-L-methionine-dependent methyltransferases"/>
    <property type="match status" value="1"/>
</dbReference>
<dbReference type="GO" id="GO:0032259">
    <property type="term" value="P:methylation"/>
    <property type="evidence" value="ECO:0007669"/>
    <property type="project" value="UniProtKB-KW"/>
</dbReference>
<gene>
    <name evidence="1" type="ORF">Slin15195_G053140</name>
</gene>
<evidence type="ECO:0000313" key="2">
    <source>
        <dbReference type="Proteomes" id="UP001056384"/>
    </source>
</evidence>
<keyword evidence="1" id="KW-0808">Transferase</keyword>
<sequence>MATTRSDSVAETYISNDPKYHTHKDAAYVLPNDNVEHERLEAQAKHLQAIMNNEIIHSPISKDLGKDREARILDIGCGTGIVTDYLGARFPHAQVYGLDISPVPIHIRPSHPPNVHFLQGNIVTNTSPSSWLPQSPSSAPLQSEDKFDLIFSRLLVCGMTSWPDYISSVHSLLARGGHIELHDIDWTWYSSKSPTPEIPISDSSRWLNACKKAALKKGMDWEAPSHFSTYLSSAGFKDITVKKYKWIHGGQWETDPVWKAWGDFVVEEIQGLGWHVIPRTLEGEGYSEEEIRVFREEMLRDFEAEEGKYWEMSVVTGRK</sequence>
<keyword evidence="2" id="KW-1185">Reference proteome</keyword>
<dbReference type="Pfam" id="PF13489">
    <property type="entry name" value="Methyltransf_23"/>
    <property type="match status" value="1"/>
</dbReference>
<dbReference type="GO" id="GO:0008168">
    <property type="term" value="F:methyltransferase activity"/>
    <property type="evidence" value="ECO:0007669"/>
    <property type="project" value="UniProtKB-KW"/>
</dbReference>